<organism evidence="2 3">
    <name type="scientific">Serendipita vermifera MAFF 305830</name>
    <dbReference type="NCBI Taxonomy" id="933852"/>
    <lineage>
        <taxon>Eukaryota</taxon>
        <taxon>Fungi</taxon>
        <taxon>Dikarya</taxon>
        <taxon>Basidiomycota</taxon>
        <taxon>Agaricomycotina</taxon>
        <taxon>Agaricomycetes</taxon>
        <taxon>Sebacinales</taxon>
        <taxon>Serendipitaceae</taxon>
        <taxon>Serendipita</taxon>
    </lineage>
</organism>
<dbReference type="EMBL" id="KN824363">
    <property type="protein sequence ID" value="KIM22096.1"/>
    <property type="molecule type" value="Genomic_DNA"/>
</dbReference>
<keyword evidence="3" id="KW-1185">Reference proteome</keyword>
<feature type="compositionally biased region" description="Low complexity" evidence="1">
    <location>
        <begin position="62"/>
        <end position="76"/>
    </location>
</feature>
<sequence length="110" mass="11295">MTQRTAGASEPILPTLDAPVAPPLSTELPNKQSSMLEPTSEEPLFSATPESSAPAPLPIVEPPTLTSPSASPSALSFDDTNEDLDPSPAGHTRPRQASVVSSSSAYSPSV</sequence>
<name>A0A0C3AS69_SERVB</name>
<protein>
    <submittedName>
        <fullName evidence="2">Uncharacterized protein</fullName>
    </submittedName>
</protein>
<dbReference type="AlphaFoldDB" id="A0A0C3AS69"/>
<feature type="compositionally biased region" description="Polar residues" evidence="1">
    <location>
        <begin position="27"/>
        <end position="37"/>
    </location>
</feature>
<reference evidence="2 3" key="1">
    <citation type="submission" date="2014-04" db="EMBL/GenBank/DDBJ databases">
        <authorList>
            <consortium name="DOE Joint Genome Institute"/>
            <person name="Kuo A."/>
            <person name="Zuccaro A."/>
            <person name="Kohler A."/>
            <person name="Nagy L.G."/>
            <person name="Floudas D."/>
            <person name="Copeland A."/>
            <person name="Barry K.W."/>
            <person name="Cichocki N."/>
            <person name="Veneault-Fourrey C."/>
            <person name="LaButti K."/>
            <person name="Lindquist E.A."/>
            <person name="Lipzen A."/>
            <person name="Lundell T."/>
            <person name="Morin E."/>
            <person name="Murat C."/>
            <person name="Sun H."/>
            <person name="Tunlid A."/>
            <person name="Henrissat B."/>
            <person name="Grigoriev I.V."/>
            <person name="Hibbett D.S."/>
            <person name="Martin F."/>
            <person name="Nordberg H.P."/>
            <person name="Cantor M.N."/>
            <person name="Hua S.X."/>
        </authorList>
    </citation>
    <scope>NUCLEOTIDE SEQUENCE [LARGE SCALE GENOMIC DNA]</scope>
    <source>
        <strain evidence="2 3">MAFF 305830</strain>
    </source>
</reference>
<dbReference type="HOGENOM" id="CLU_2172640_0_0_1"/>
<reference evidence="3" key="2">
    <citation type="submission" date="2015-01" db="EMBL/GenBank/DDBJ databases">
        <title>Evolutionary Origins and Diversification of the Mycorrhizal Mutualists.</title>
        <authorList>
            <consortium name="DOE Joint Genome Institute"/>
            <consortium name="Mycorrhizal Genomics Consortium"/>
            <person name="Kohler A."/>
            <person name="Kuo A."/>
            <person name="Nagy L.G."/>
            <person name="Floudas D."/>
            <person name="Copeland A."/>
            <person name="Barry K.W."/>
            <person name="Cichocki N."/>
            <person name="Veneault-Fourrey C."/>
            <person name="LaButti K."/>
            <person name="Lindquist E.A."/>
            <person name="Lipzen A."/>
            <person name="Lundell T."/>
            <person name="Morin E."/>
            <person name="Murat C."/>
            <person name="Riley R."/>
            <person name="Ohm R."/>
            <person name="Sun H."/>
            <person name="Tunlid A."/>
            <person name="Henrissat B."/>
            <person name="Grigoriev I.V."/>
            <person name="Hibbett D.S."/>
            <person name="Martin F."/>
        </authorList>
    </citation>
    <scope>NUCLEOTIDE SEQUENCE [LARGE SCALE GENOMIC DNA]</scope>
    <source>
        <strain evidence="3">MAFF 305830</strain>
    </source>
</reference>
<evidence type="ECO:0000313" key="3">
    <source>
        <dbReference type="Proteomes" id="UP000054097"/>
    </source>
</evidence>
<feature type="region of interest" description="Disordered" evidence="1">
    <location>
        <begin position="1"/>
        <end position="110"/>
    </location>
</feature>
<proteinExistence type="predicted"/>
<evidence type="ECO:0000313" key="2">
    <source>
        <dbReference type="EMBL" id="KIM22096.1"/>
    </source>
</evidence>
<evidence type="ECO:0000256" key="1">
    <source>
        <dbReference type="SAM" id="MobiDB-lite"/>
    </source>
</evidence>
<gene>
    <name evidence="2" type="ORF">M408DRAFT_28976</name>
</gene>
<feature type="compositionally biased region" description="Low complexity" evidence="1">
    <location>
        <begin position="98"/>
        <end position="110"/>
    </location>
</feature>
<dbReference type="Proteomes" id="UP000054097">
    <property type="component" value="Unassembled WGS sequence"/>
</dbReference>
<accession>A0A0C3AS69</accession>